<feature type="transmembrane region" description="Helical" evidence="1">
    <location>
        <begin position="47"/>
        <end position="71"/>
    </location>
</feature>
<feature type="transmembrane region" description="Helical" evidence="1">
    <location>
        <begin position="107"/>
        <end position="129"/>
    </location>
</feature>
<dbReference type="RefSeq" id="WP_271091042.1">
    <property type="nucleotide sequence ID" value="NZ_JAPJZH010000011.1"/>
</dbReference>
<dbReference type="Gene3D" id="2.40.50.1020">
    <property type="entry name" value="LytTr DNA-binding domain"/>
    <property type="match status" value="1"/>
</dbReference>
<dbReference type="InterPro" id="IPR007492">
    <property type="entry name" value="LytTR_DNA-bd_dom"/>
</dbReference>
<dbReference type="PROSITE" id="PS50930">
    <property type="entry name" value="HTH_LYTTR"/>
    <property type="match status" value="1"/>
</dbReference>
<feature type="transmembrane region" description="Helical" evidence="1">
    <location>
        <begin position="211"/>
        <end position="232"/>
    </location>
</feature>
<feature type="region of interest" description="Disordered" evidence="2">
    <location>
        <begin position="241"/>
        <end position="261"/>
    </location>
</feature>
<feature type="domain" description="MHYT" evidence="3">
    <location>
        <begin position="6"/>
        <end position="194"/>
    </location>
</feature>
<dbReference type="Pfam" id="PF04397">
    <property type="entry name" value="LytTR"/>
    <property type="match status" value="1"/>
</dbReference>
<keyword evidence="1" id="KW-0812">Transmembrane</keyword>
<dbReference type="PANTHER" id="PTHR35152:SF1">
    <property type="entry name" value="DOMAIN SIGNALLING PROTEIN, PUTATIVE (AFU_ORTHOLOGUE AFUA_5G11310)-RELATED"/>
    <property type="match status" value="1"/>
</dbReference>
<keyword evidence="1" id="KW-1133">Transmembrane helix</keyword>
<evidence type="ECO:0000256" key="2">
    <source>
        <dbReference type="SAM" id="MobiDB-lite"/>
    </source>
</evidence>
<organism evidence="5 6">
    <name type="scientific">Hoeflea poritis</name>
    <dbReference type="NCBI Taxonomy" id="2993659"/>
    <lineage>
        <taxon>Bacteria</taxon>
        <taxon>Pseudomonadati</taxon>
        <taxon>Pseudomonadota</taxon>
        <taxon>Alphaproteobacteria</taxon>
        <taxon>Hyphomicrobiales</taxon>
        <taxon>Rhizobiaceae</taxon>
        <taxon>Hoeflea</taxon>
    </lineage>
</organism>
<evidence type="ECO:0000313" key="5">
    <source>
        <dbReference type="EMBL" id="MDA4847232.1"/>
    </source>
</evidence>
<feature type="transmembrane region" description="Helical" evidence="1">
    <location>
        <begin position="6"/>
        <end position="26"/>
    </location>
</feature>
<dbReference type="SMART" id="SM00850">
    <property type="entry name" value="LytTR"/>
    <property type="match status" value="1"/>
</dbReference>
<feature type="transmembrane region" description="Helical" evidence="1">
    <location>
        <begin position="166"/>
        <end position="187"/>
    </location>
</feature>
<dbReference type="Proteomes" id="UP001148313">
    <property type="component" value="Unassembled WGS sequence"/>
</dbReference>
<dbReference type="PROSITE" id="PS50924">
    <property type="entry name" value="MHYT"/>
    <property type="match status" value="1"/>
</dbReference>
<keyword evidence="1" id="KW-0472">Membrane</keyword>
<evidence type="ECO:0000259" key="3">
    <source>
        <dbReference type="PROSITE" id="PS50924"/>
    </source>
</evidence>
<dbReference type="Pfam" id="PF03707">
    <property type="entry name" value="MHYT"/>
    <property type="match status" value="2"/>
</dbReference>
<dbReference type="GO" id="GO:0003677">
    <property type="term" value="F:DNA binding"/>
    <property type="evidence" value="ECO:0007669"/>
    <property type="project" value="UniProtKB-KW"/>
</dbReference>
<dbReference type="InterPro" id="IPR012073">
    <property type="entry name" value="LytTR_MHYT"/>
</dbReference>
<protein>
    <submittedName>
        <fullName evidence="5">LytTR family transcriptional regulator DNA-binding domain-containing protein</fullName>
    </submittedName>
</protein>
<comment type="caution">
    <text evidence="5">The sequence shown here is derived from an EMBL/GenBank/DDBJ whole genome shotgun (WGS) entry which is preliminary data.</text>
</comment>
<proteinExistence type="predicted"/>
<sequence length="386" mass="41656">MVEVHYSPFLVGASVLVAVMAAFTSLRLTNGLRNLSVARRKVRIAQAAIALGGGIWSMHFIGMLAVTLPFLVSYDPLLTLSSALIAILITGCGLLLLHFGERTNLRILLSGTMTGIGIASMHYTGMAAISANCVVSYRSLGIVLSVLIAIAASTLAMWLAYSNRSLLRTAIGAVVLGLSISAMHYAAMLNTSFSQAVNFVAEPIPALDPQILAISVSLSAFVICGLFLLLAVPMEEADAPAEEPRLTEPEPATVNSRKSARAPNVSLSRAGKMVQPVKNSIPYEKEGTVRFMNTDRILAIESDGHYTKIRTDEDALFCPWSLSKVEKSQLADRFLKTHRRYLVNPAHINGLKKVGDQMFCYVGKAAELEVPVSRSRAKDLRNLLGV</sequence>
<reference evidence="5" key="1">
    <citation type="submission" date="2022-11" db="EMBL/GenBank/DDBJ databases">
        <title>Hoeflea poritis sp. nov., isolated from scleractinian coral Porites lutea.</title>
        <authorList>
            <person name="Zhang G."/>
            <person name="Wei Q."/>
            <person name="Cai L."/>
        </authorList>
    </citation>
    <scope>NUCLEOTIDE SEQUENCE</scope>
    <source>
        <strain evidence="5">E7-10</strain>
    </source>
</reference>
<keyword evidence="6" id="KW-1185">Reference proteome</keyword>
<keyword evidence="5" id="KW-0238">DNA-binding</keyword>
<name>A0ABT4VR90_9HYPH</name>
<accession>A0ABT4VR90</accession>
<feature type="transmembrane region" description="Helical" evidence="1">
    <location>
        <begin position="135"/>
        <end position="159"/>
    </location>
</feature>
<evidence type="ECO:0000313" key="6">
    <source>
        <dbReference type="Proteomes" id="UP001148313"/>
    </source>
</evidence>
<dbReference type="InterPro" id="IPR005330">
    <property type="entry name" value="MHYT_dom"/>
</dbReference>
<dbReference type="EMBL" id="JAPJZH010000011">
    <property type="protein sequence ID" value="MDA4847232.1"/>
    <property type="molecule type" value="Genomic_DNA"/>
</dbReference>
<gene>
    <name evidence="5" type="ORF">OOZ53_17865</name>
</gene>
<evidence type="ECO:0000259" key="4">
    <source>
        <dbReference type="PROSITE" id="PS50930"/>
    </source>
</evidence>
<dbReference type="PIRSF" id="PIRSF036615">
    <property type="entry name" value="MHYT_LytTR"/>
    <property type="match status" value="1"/>
</dbReference>
<evidence type="ECO:0000256" key="1">
    <source>
        <dbReference type="PROSITE-ProRule" id="PRU00244"/>
    </source>
</evidence>
<dbReference type="PANTHER" id="PTHR35152">
    <property type="entry name" value="DOMAIN SIGNALLING PROTEIN, PUTATIVE (AFU_ORTHOLOGUE AFUA_5G11310)-RELATED"/>
    <property type="match status" value="1"/>
</dbReference>
<feature type="domain" description="HTH LytTR-type" evidence="4">
    <location>
        <begin position="281"/>
        <end position="386"/>
    </location>
</feature>
<feature type="transmembrane region" description="Helical" evidence="1">
    <location>
        <begin position="77"/>
        <end position="100"/>
    </location>
</feature>